<evidence type="ECO:0000313" key="2">
    <source>
        <dbReference type="Proteomes" id="UP000887013"/>
    </source>
</evidence>
<keyword evidence="2" id="KW-1185">Reference proteome</keyword>
<evidence type="ECO:0000313" key="1">
    <source>
        <dbReference type="EMBL" id="GFT15118.1"/>
    </source>
</evidence>
<gene>
    <name evidence="1" type="ORF">NPIL_244081</name>
</gene>
<organism evidence="1 2">
    <name type="scientific">Nephila pilipes</name>
    <name type="common">Giant wood spider</name>
    <name type="synonym">Nephila maculata</name>
    <dbReference type="NCBI Taxonomy" id="299642"/>
    <lineage>
        <taxon>Eukaryota</taxon>
        <taxon>Metazoa</taxon>
        <taxon>Ecdysozoa</taxon>
        <taxon>Arthropoda</taxon>
        <taxon>Chelicerata</taxon>
        <taxon>Arachnida</taxon>
        <taxon>Araneae</taxon>
        <taxon>Araneomorphae</taxon>
        <taxon>Entelegynae</taxon>
        <taxon>Araneoidea</taxon>
        <taxon>Nephilidae</taxon>
        <taxon>Nephila</taxon>
    </lineage>
</organism>
<comment type="caution">
    <text evidence="1">The sequence shown here is derived from an EMBL/GenBank/DDBJ whole genome shotgun (WGS) entry which is preliminary data.</text>
</comment>
<sequence>MGWNPAGNTWWPGSRPTVLVTFSHQKELGPIEPLRPLNFLLSCMGTVVAACLELGSSWRGRHPGLLGSQISTTPIRAYELHDYMHISHRWIFSGSGVTPDGGSNISHWVQILITSFLRP</sequence>
<proteinExistence type="predicted"/>
<protein>
    <submittedName>
        <fullName evidence="1">Uncharacterized protein</fullName>
    </submittedName>
</protein>
<dbReference type="EMBL" id="BMAW01058240">
    <property type="protein sequence ID" value="GFT15118.1"/>
    <property type="molecule type" value="Genomic_DNA"/>
</dbReference>
<dbReference type="Proteomes" id="UP000887013">
    <property type="component" value="Unassembled WGS sequence"/>
</dbReference>
<name>A0A8X6NIN5_NEPPI</name>
<reference evidence="1" key="1">
    <citation type="submission" date="2020-08" db="EMBL/GenBank/DDBJ databases">
        <title>Multicomponent nature underlies the extraordinary mechanical properties of spider dragline silk.</title>
        <authorList>
            <person name="Kono N."/>
            <person name="Nakamura H."/>
            <person name="Mori M."/>
            <person name="Yoshida Y."/>
            <person name="Ohtoshi R."/>
            <person name="Malay A.D."/>
            <person name="Moran D.A.P."/>
            <person name="Tomita M."/>
            <person name="Numata K."/>
            <person name="Arakawa K."/>
        </authorList>
    </citation>
    <scope>NUCLEOTIDE SEQUENCE</scope>
</reference>
<accession>A0A8X6NIN5</accession>
<dbReference type="AlphaFoldDB" id="A0A8X6NIN5"/>